<dbReference type="VEuPathDB" id="GiardiaDB:GMRT_11721"/>
<evidence type="ECO:0000256" key="4">
    <source>
        <dbReference type="ARBA" id="ARBA00022989"/>
    </source>
</evidence>
<proteinExistence type="inferred from homology"/>
<feature type="transmembrane region" description="Helical" evidence="7">
    <location>
        <begin position="220"/>
        <end position="239"/>
    </location>
</feature>
<dbReference type="PANTHER" id="PTHR22883:SF127">
    <property type="entry name" value="ZDHHC-TYPE PALMITOYLTRANSFERASE 3-RELATED"/>
    <property type="match status" value="1"/>
</dbReference>
<dbReference type="GO" id="GO:0006612">
    <property type="term" value="P:protein targeting to membrane"/>
    <property type="evidence" value="ECO:0007669"/>
    <property type="project" value="TreeGrafter"/>
</dbReference>
<evidence type="ECO:0000259" key="9">
    <source>
        <dbReference type="Pfam" id="PF01529"/>
    </source>
</evidence>
<feature type="domain" description="Palmitoyltransferase DHHC" evidence="9">
    <location>
        <begin position="134"/>
        <end position="263"/>
    </location>
</feature>
<protein>
    <recommendedName>
        <fullName evidence="7">Palmitoyltransferase</fullName>
        <ecNumber evidence="7">2.3.1.225</ecNumber>
    </recommendedName>
</protein>
<dbReference type="InterPro" id="IPR001594">
    <property type="entry name" value="Palmitoyltrfase_DHHC"/>
</dbReference>
<dbReference type="GO" id="GO:0019706">
    <property type="term" value="F:protein-cysteine S-palmitoyltransferase activity"/>
    <property type="evidence" value="ECO:0007669"/>
    <property type="project" value="UniProtKB-EC"/>
</dbReference>
<feature type="transmembrane region" description="Helical" evidence="7">
    <location>
        <begin position="67"/>
        <end position="89"/>
    </location>
</feature>
<keyword evidence="4 7" id="KW-1133">Transmembrane helix</keyword>
<feature type="transmembrane region" description="Helical" evidence="7">
    <location>
        <begin position="180"/>
        <end position="208"/>
    </location>
</feature>
<comment type="similarity">
    <text evidence="7">Belongs to the DHHC palmitoyltransferase family.</text>
</comment>
<dbReference type="Pfam" id="PF01529">
    <property type="entry name" value="DHHC"/>
    <property type="match status" value="1"/>
</dbReference>
<name>A0A4Z1SMD2_GIAMU</name>
<feature type="transmembrane region" description="Helical" evidence="7">
    <location>
        <begin position="31"/>
        <end position="55"/>
    </location>
</feature>
<evidence type="ECO:0000313" key="10">
    <source>
        <dbReference type="EMBL" id="TNJ26730.1"/>
    </source>
</evidence>
<evidence type="ECO:0000256" key="8">
    <source>
        <dbReference type="SAM" id="MobiDB-lite"/>
    </source>
</evidence>
<feature type="region of interest" description="Disordered" evidence="8">
    <location>
        <begin position="351"/>
        <end position="379"/>
    </location>
</feature>
<dbReference type="PROSITE" id="PS50216">
    <property type="entry name" value="DHHC"/>
    <property type="match status" value="1"/>
</dbReference>
<evidence type="ECO:0000256" key="3">
    <source>
        <dbReference type="ARBA" id="ARBA00022692"/>
    </source>
</evidence>
<dbReference type="GO" id="GO:0005794">
    <property type="term" value="C:Golgi apparatus"/>
    <property type="evidence" value="ECO:0007669"/>
    <property type="project" value="TreeGrafter"/>
</dbReference>
<accession>A0A4Z1SMD2</accession>
<gene>
    <name evidence="10" type="ORF">GMRT_11721</name>
</gene>
<comment type="catalytic activity">
    <reaction evidence="7">
        <text>L-cysteinyl-[protein] + hexadecanoyl-CoA = S-hexadecanoyl-L-cysteinyl-[protein] + CoA</text>
        <dbReference type="Rhea" id="RHEA:36683"/>
        <dbReference type="Rhea" id="RHEA-COMP:10131"/>
        <dbReference type="Rhea" id="RHEA-COMP:11032"/>
        <dbReference type="ChEBI" id="CHEBI:29950"/>
        <dbReference type="ChEBI" id="CHEBI:57287"/>
        <dbReference type="ChEBI" id="CHEBI:57379"/>
        <dbReference type="ChEBI" id="CHEBI:74151"/>
        <dbReference type="EC" id="2.3.1.225"/>
    </reaction>
</comment>
<evidence type="ECO:0000256" key="5">
    <source>
        <dbReference type="ARBA" id="ARBA00023136"/>
    </source>
</evidence>
<comment type="domain">
    <text evidence="7">The DHHC domain is required for palmitoyltransferase activity.</text>
</comment>
<dbReference type="PANTHER" id="PTHR22883">
    <property type="entry name" value="ZINC FINGER DHHC DOMAIN CONTAINING PROTEIN"/>
    <property type="match status" value="1"/>
</dbReference>
<keyword evidence="2 7" id="KW-0808">Transferase</keyword>
<dbReference type="GO" id="GO:0016020">
    <property type="term" value="C:membrane"/>
    <property type="evidence" value="ECO:0007669"/>
    <property type="project" value="UniProtKB-SubCell"/>
</dbReference>
<keyword evidence="11" id="KW-1185">Reference proteome</keyword>
<keyword evidence="3 7" id="KW-0812">Transmembrane</keyword>
<evidence type="ECO:0000256" key="1">
    <source>
        <dbReference type="ARBA" id="ARBA00004141"/>
    </source>
</evidence>
<dbReference type="Proteomes" id="UP000315496">
    <property type="component" value="Chromosome 4"/>
</dbReference>
<dbReference type="InterPro" id="IPR039859">
    <property type="entry name" value="PFA4/ZDH16/20/ERF2-like"/>
</dbReference>
<keyword evidence="6 7" id="KW-0012">Acyltransferase</keyword>
<comment type="subcellular location">
    <subcellularLocation>
        <location evidence="1">Membrane</location>
        <topology evidence="1">Multi-pass membrane protein</topology>
    </subcellularLocation>
</comment>
<sequence>MLVRFHSNFKYEWQGRNRIALDGRIVLGSQWYFFIGTLVLIVLPPSLFWIDFFLIAQKHVLPSTNSAFAITWGIILWGSVIAACVLILLTGLRDPGIIPSVEIDSAVLPQLKPGIILREADSSQTLVSGSYSFQLRYCTTCKHLRPLRTSHCGTCNCCVYRFDHHCYWLGTDVGYRNHGYFYIMLITVVVYLSCLILGCATVIIWEIVEVIKNPTRWWQIFYICLIDLFLCAVGIYMLYSVGALIEYHVDLVRRGLLTKEDLKANFGDDHPFTRHSFRANLKQCFAGCRSPSLLHHVISGYKAAFKTQHNLEQIINAGLNPKLLPADIMQIYTACNAFEYSIHKSLTEVATHEEREAIEAEPEESEEVEETDEEKDEVQTKVVTVAEQRASRVLQNVKPPSVPTTRALASAQTPAGTVEGPKTTSVQNNPGTGAILMKKTAHPDSARISVQYVVDAEKGETGRTRTSAVYNQVSERLEKIRNSGRYRLSGAFKAMDIDSPDVDTMVDSLVLSEQLPATP</sequence>
<evidence type="ECO:0000256" key="2">
    <source>
        <dbReference type="ARBA" id="ARBA00022679"/>
    </source>
</evidence>
<feature type="compositionally biased region" description="Acidic residues" evidence="8">
    <location>
        <begin position="359"/>
        <end position="376"/>
    </location>
</feature>
<evidence type="ECO:0000256" key="7">
    <source>
        <dbReference type="RuleBase" id="RU079119"/>
    </source>
</evidence>
<comment type="caution">
    <text evidence="10">The sequence shown here is derived from an EMBL/GenBank/DDBJ whole genome shotgun (WGS) entry which is preliminary data.</text>
</comment>
<evidence type="ECO:0000313" key="11">
    <source>
        <dbReference type="Proteomes" id="UP000315496"/>
    </source>
</evidence>
<organism evidence="10 11">
    <name type="scientific">Giardia muris</name>
    <dbReference type="NCBI Taxonomy" id="5742"/>
    <lineage>
        <taxon>Eukaryota</taxon>
        <taxon>Metamonada</taxon>
        <taxon>Diplomonadida</taxon>
        <taxon>Hexamitidae</taxon>
        <taxon>Giardiinae</taxon>
        <taxon>Giardia</taxon>
    </lineage>
</organism>
<dbReference type="AlphaFoldDB" id="A0A4Z1SMD2"/>
<keyword evidence="5 7" id="KW-0472">Membrane</keyword>
<reference evidence="10 11" key="1">
    <citation type="submission" date="2019-05" db="EMBL/GenBank/DDBJ databases">
        <title>The compact genome of Giardia muris reveals important steps in the evolution of intestinal protozoan parasites.</title>
        <authorList>
            <person name="Xu F."/>
            <person name="Jimenez-Gonzalez A."/>
            <person name="Einarsson E."/>
            <person name="Astvaldsson A."/>
            <person name="Peirasmaki D."/>
            <person name="Eckmann L."/>
            <person name="Andersson J.O."/>
            <person name="Svard S.G."/>
            <person name="Jerlstrom-Hultqvist J."/>
        </authorList>
    </citation>
    <scope>NUCLEOTIDE SEQUENCE [LARGE SCALE GENOMIC DNA]</scope>
    <source>
        <strain evidence="10 11">Roberts-Thomson</strain>
    </source>
</reference>
<dbReference type="OrthoDB" id="10254023at2759"/>
<evidence type="ECO:0000256" key="6">
    <source>
        <dbReference type="ARBA" id="ARBA00023315"/>
    </source>
</evidence>
<dbReference type="EC" id="2.3.1.225" evidence="7"/>
<dbReference type="EMBL" id="VDLU01000004">
    <property type="protein sequence ID" value="TNJ26730.1"/>
    <property type="molecule type" value="Genomic_DNA"/>
</dbReference>
<dbReference type="GO" id="GO:0005783">
    <property type="term" value="C:endoplasmic reticulum"/>
    <property type="evidence" value="ECO:0007669"/>
    <property type="project" value="TreeGrafter"/>
</dbReference>